<dbReference type="GO" id="GO:0032259">
    <property type="term" value="P:methylation"/>
    <property type="evidence" value="ECO:0007669"/>
    <property type="project" value="UniProtKB-KW"/>
</dbReference>
<dbReference type="SUPFAM" id="SSF53335">
    <property type="entry name" value="S-adenosyl-L-methionine-dependent methyltransferases"/>
    <property type="match status" value="1"/>
</dbReference>
<accession>A0A5C5V5S2</accession>
<organism evidence="1 2">
    <name type="scientific">Blastopirellula retiformator</name>
    <dbReference type="NCBI Taxonomy" id="2527970"/>
    <lineage>
        <taxon>Bacteria</taxon>
        <taxon>Pseudomonadati</taxon>
        <taxon>Planctomycetota</taxon>
        <taxon>Planctomycetia</taxon>
        <taxon>Pirellulales</taxon>
        <taxon>Pirellulaceae</taxon>
        <taxon>Blastopirellula</taxon>
    </lineage>
</organism>
<dbReference type="GO" id="GO:0102208">
    <property type="term" value="F:2-polyprenyl-6-hydroxyphenol methylase activity"/>
    <property type="evidence" value="ECO:0007669"/>
    <property type="project" value="UniProtKB-EC"/>
</dbReference>
<protein>
    <submittedName>
        <fullName evidence="1">Ubiquinone biosynthesis O-methyltransferase</fullName>
        <ecNumber evidence="1">2.1.1.222</ecNumber>
    </submittedName>
</protein>
<gene>
    <name evidence="1" type="primary">ubiG_1</name>
    <name evidence="1" type="ORF">Enr8_32510</name>
</gene>
<proteinExistence type="predicted"/>
<dbReference type="Pfam" id="PF13489">
    <property type="entry name" value="Methyltransf_23"/>
    <property type="match status" value="1"/>
</dbReference>
<keyword evidence="1" id="KW-0808">Transferase</keyword>
<keyword evidence="1" id="KW-0489">Methyltransferase</keyword>
<evidence type="ECO:0000313" key="2">
    <source>
        <dbReference type="Proteomes" id="UP000318878"/>
    </source>
</evidence>
<keyword evidence="2" id="KW-1185">Reference proteome</keyword>
<dbReference type="Proteomes" id="UP000318878">
    <property type="component" value="Unassembled WGS sequence"/>
</dbReference>
<evidence type="ECO:0000313" key="1">
    <source>
        <dbReference type="EMBL" id="TWT33420.1"/>
    </source>
</evidence>
<dbReference type="EMBL" id="SJPF01000003">
    <property type="protein sequence ID" value="TWT33420.1"/>
    <property type="molecule type" value="Genomic_DNA"/>
</dbReference>
<dbReference type="EC" id="2.1.1.222" evidence="1"/>
<keyword evidence="1" id="KW-0830">Ubiquinone</keyword>
<comment type="caution">
    <text evidence="1">The sequence shown here is derived from an EMBL/GenBank/DDBJ whole genome shotgun (WGS) entry which is preliminary data.</text>
</comment>
<dbReference type="InterPro" id="IPR029063">
    <property type="entry name" value="SAM-dependent_MTases_sf"/>
</dbReference>
<dbReference type="AlphaFoldDB" id="A0A5C5V5S2"/>
<reference evidence="1 2" key="1">
    <citation type="submission" date="2019-02" db="EMBL/GenBank/DDBJ databases">
        <title>Deep-cultivation of Planctomycetes and their phenomic and genomic characterization uncovers novel biology.</title>
        <authorList>
            <person name="Wiegand S."/>
            <person name="Jogler M."/>
            <person name="Boedeker C."/>
            <person name="Pinto D."/>
            <person name="Vollmers J."/>
            <person name="Rivas-Marin E."/>
            <person name="Kohn T."/>
            <person name="Peeters S.H."/>
            <person name="Heuer A."/>
            <person name="Rast P."/>
            <person name="Oberbeckmann S."/>
            <person name="Bunk B."/>
            <person name="Jeske O."/>
            <person name="Meyerdierks A."/>
            <person name="Storesund J.E."/>
            <person name="Kallscheuer N."/>
            <person name="Luecker S."/>
            <person name="Lage O.M."/>
            <person name="Pohl T."/>
            <person name="Merkel B.J."/>
            <person name="Hornburger P."/>
            <person name="Mueller R.-W."/>
            <person name="Bruemmer F."/>
            <person name="Labrenz M."/>
            <person name="Spormann A.M."/>
            <person name="Op Den Camp H."/>
            <person name="Overmann J."/>
            <person name="Amann R."/>
            <person name="Jetten M.S.M."/>
            <person name="Mascher T."/>
            <person name="Medema M.H."/>
            <person name="Devos D.P."/>
            <person name="Kaster A.-K."/>
            <person name="Ovreas L."/>
            <person name="Rohde M."/>
            <person name="Galperin M.Y."/>
            <person name="Jogler C."/>
        </authorList>
    </citation>
    <scope>NUCLEOTIDE SEQUENCE [LARGE SCALE GENOMIC DNA]</scope>
    <source>
        <strain evidence="1 2">Enr8</strain>
    </source>
</reference>
<dbReference type="RefSeq" id="WP_146433279.1">
    <property type="nucleotide sequence ID" value="NZ_SJPF01000003.1"/>
</dbReference>
<dbReference type="Gene3D" id="3.40.50.150">
    <property type="entry name" value="Vaccinia Virus protein VP39"/>
    <property type="match status" value="1"/>
</dbReference>
<sequence>MDAISDGHYYRKQLDCKSGIIAWSHRSRFRVGLDLVGSSVPKLLDYGCGDGTFLGMASNQIEEGAGADIAVEQIVDCRKRLASIPNLSFYEISDLAEERHAGAYSVVTCMETLEHCPAPSVEIVLSDLARLVAPTGKVIISVPIEIGPTFVLKSAVRRMAAWRGLSDYRHYEKYAFRDSLRMIFANKSTEFDRPVYGTSHSHYGFNWRAMRQIVRNHLKIERTLFSPIGFLGGWFSSQAWFVCRPRNQNATP</sequence>
<name>A0A5C5V5S2_9BACT</name>
<dbReference type="OrthoDB" id="2577067at2"/>